<protein>
    <submittedName>
        <fullName evidence="2">Succinate dehydrogenase cytochrome b subunit</fullName>
    </submittedName>
</protein>
<name>A0A8J6NDI0_9BACT</name>
<dbReference type="SUPFAM" id="SSF81343">
    <property type="entry name" value="Fumarate reductase respiratory complex transmembrane subunits"/>
    <property type="match status" value="1"/>
</dbReference>
<dbReference type="Gene3D" id="1.20.1300.10">
    <property type="entry name" value="Fumarate reductase/succinate dehydrogenase, transmembrane subunit"/>
    <property type="match status" value="1"/>
</dbReference>
<reference evidence="2 3" key="1">
    <citation type="submission" date="2020-08" db="EMBL/GenBank/DDBJ databases">
        <title>Bridging the membrane lipid divide: bacteria of the FCB group superphylum have the potential to synthesize archaeal ether lipids.</title>
        <authorList>
            <person name="Villanueva L."/>
            <person name="Von Meijenfeldt F.A.B."/>
            <person name="Westbye A.B."/>
            <person name="Yadav S."/>
            <person name="Hopmans E.C."/>
            <person name="Dutilh B.E."/>
            <person name="Sinninghe Damste J.S."/>
        </authorList>
    </citation>
    <scope>NUCLEOTIDE SEQUENCE [LARGE SCALE GENOMIC DNA]</scope>
    <source>
        <strain evidence="2">NIOZ-UU47</strain>
    </source>
</reference>
<dbReference type="EMBL" id="JACNJZ010000166">
    <property type="protein sequence ID" value="MBC8318481.1"/>
    <property type="molecule type" value="Genomic_DNA"/>
</dbReference>
<feature type="transmembrane region" description="Helical" evidence="1">
    <location>
        <begin position="111"/>
        <end position="130"/>
    </location>
</feature>
<dbReference type="CDD" id="cd03498">
    <property type="entry name" value="SQR_TypeB_2_TM"/>
    <property type="match status" value="1"/>
</dbReference>
<sequence>MRTLIAAFSSSVGKKFLMAFTGLLLSLFLIAHAIGNSTTFLGLDVFNAYAEHLHSLGFFITLFEIGLLLIFGTHIAFAIILYFQNLYARTTRYLVQKASGGRTPGSRTMPYTGLIILIFIIVHLGDFHFIEKTTTIGDLVKQTLNQPVAALFYIVAMAAVILHISHGFWSLFQTFGVNHPKYDCTLRSGTLGLTIILGTVFVLIPLLALVWSGFLS</sequence>
<dbReference type="AlphaFoldDB" id="A0A8J6NDI0"/>
<organism evidence="2 3">
    <name type="scientific">Candidatus Desulfobia pelagia</name>
    <dbReference type="NCBI Taxonomy" id="2841692"/>
    <lineage>
        <taxon>Bacteria</taxon>
        <taxon>Pseudomonadati</taxon>
        <taxon>Thermodesulfobacteriota</taxon>
        <taxon>Desulfobulbia</taxon>
        <taxon>Desulfobulbales</taxon>
        <taxon>Desulfobulbaceae</taxon>
        <taxon>Candidatus Desulfobia</taxon>
    </lineage>
</organism>
<accession>A0A8J6NDI0</accession>
<dbReference type="NCBIfam" id="TIGR02046">
    <property type="entry name" value="sdhC_b558_fam"/>
    <property type="match status" value="1"/>
</dbReference>
<evidence type="ECO:0000313" key="3">
    <source>
        <dbReference type="Proteomes" id="UP000614424"/>
    </source>
</evidence>
<keyword evidence="1" id="KW-0472">Membrane</keyword>
<dbReference type="InterPro" id="IPR011138">
    <property type="entry name" value="Cytochrome_b-558"/>
</dbReference>
<proteinExistence type="predicted"/>
<dbReference type="InterPro" id="IPR034804">
    <property type="entry name" value="SQR/QFR_C/D"/>
</dbReference>
<comment type="caution">
    <text evidence="2">The sequence shown here is derived from an EMBL/GenBank/DDBJ whole genome shotgun (WGS) entry which is preliminary data.</text>
</comment>
<feature type="transmembrane region" description="Helical" evidence="1">
    <location>
        <begin position="57"/>
        <end position="83"/>
    </location>
</feature>
<keyword evidence="1" id="KW-0812">Transmembrane</keyword>
<keyword evidence="1" id="KW-1133">Transmembrane helix</keyword>
<gene>
    <name evidence="2" type="ORF">H8E41_11290</name>
</gene>
<evidence type="ECO:0000313" key="2">
    <source>
        <dbReference type="EMBL" id="MBC8318481.1"/>
    </source>
</evidence>
<feature type="transmembrane region" description="Helical" evidence="1">
    <location>
        <begin position="150"/>
        <end position="172"/>
    </location>
</feature>
<dbReference type="GO" id="GO:0016020">
    <property type="term" value="C:membrane"/>
    <property type="evidence" value="ECO:0007669"/>
    <property type="project" value="InterPro"/>
</dbReference>
<dbReference type="Proteomes" id="UP000614424">
    <property type="component" value="Unassembled WGS sequence"/>
</dbReference>
<evidence type="ECO:0000256" key="1">
    <source>
        <dbReference type="SAM" id="Phobius"/>
    </source>
</evidence>
<feature type="transmembrane region" description="Helical" evidence="1">
    <location>
        <begin position="193"/>
        <end position="214"/>
    </location>
</feature>